<keyword evidence="2" id="KW-0732">Signal</keyword>
<feature type="compositionally biased region" description="Low complexity" evidence="1">
    <location>
        <begin position="23"/>
        <end position="37"/>
    </location>
</feature>
<feature type="non-terminal residue" evidence="3">
    <location>
        <position position="56"/>
    </location>
</feature>
<feature type="chain" id="PRO_5034484595" evidence="2">
    <location>
        <begin position="22"/>
        <end position="56"/>
    </location>
</feature>
<feature type="signal peptide" evidence="2">
    <location>
        <begin position="1"/>
        <end position="21"/>
    </location>
</feature>
<reference evidence="3 4" key="1">
    <citation type="journal article" date="2016" name="Nat. Commun.">
        <title>Ectomycorrhizal ecology is imprinted in the genome of the dominant symbiotic fungus Cenococcum geophilum.</title>
        <authorList>
            <consortium name="DOE Joint Genome Institute"/>
            <person name="Peter M."/>
            <person name="Kohler A."/>
            <person name="Ohm R.A."/>
            <person name="Kuo A."/>
            <person name="Krutzmann J."/>
            <person name="Morin E."/>
            <person name="Arend M."/>
            <person name="Barry K.W."/>
            <person name="Binder M."/>
            <person name="Choi C."/>
            <person name="Clum A."/>
            <person name="Copeland A."/>
            <person name="Grisel N."/>
            <person name="Haridas S."/>
            <person name="Kipfer T."/>
            <person name="LaButti K."/>
            <person name="Lindquist E."/>
            <person name="Lipzen A."/>
            <person name="Maire R."/>
            <person name="Meier B."/>
            <person name="Mihaltcheva S."/>
            <person name="Molinier V."/>
            <person name="Murat C."/>
            <person name="Poggeler S."/>
            <person name="Quandt C.A."/>
            <person name="Sperisen C."/>
            <person name="Tritt A."/>
            <person name="Tisserant E."/>
            <person name="Crous P.W."/>
            <person name="Henrissat B."/>
            <person name="Nehls U."/>
            <person name="Egli S."/>
            <person name="Spatafora J.W."/>
            <person name="Grigoriev I.V."/>
            <person name="Martin F.M."/>
        </authorList>
    </citation>
    <scope>NUCLEOTIDE SEQUENCE [LARGE SCALE GENOMIC DNA]</scope>
    <source>
        <strain evidence="3 4">CBS 207.34</strain>
    </source>
</reference>
<dbReference type="AlphaFoldDB" id="A0A8E2EYQ2"/>
<sequence length="56" mass="5551">MQLLTLASIAALAALPNLALSASFNVSPPGTSTSPSQSPIPPNLPSLPTIPPPPPP</sequence>
<keyword evidence="4" id="KW-1185">Reference proteome</keyword>
<evidence type="ECO:0000256" key="2">
    <source>
        <dbReference type="SAM" id="SignalP"/>
    </source>
</evidence>
<protein>
    <submittedName>
        <fullName evidence="3">Uncharacterized protein</fullName>
    </submittedName>
</protein>
<accession>A0A8E2EYQ2</accession>
<evidence type="ECO:0000313" key="3">
    <source>
        <dbReference type="EMBL" id="OCL07336.1"/>
    </source>
</evidence>
<dbReference type="EMBL" id="KV749895">
    <property type="protein sequence ID" value="OCL07336.1"/>
    <property type="molecule type" value="Genomic_DNA"/>
</dbReference>
<feature type="region of interest" description="Disordered" evidence="1">
    <location>
        <begin position="23"/>
        <end position="56"/>
    </location>
</feature>
<gene>
    <name evidence="3" type="ORF">AOQ84DRAFT_222967</name>
</gene>
<feature type="compositionally biased region" description="Pro residues" evidence="1">
    <location>
        <begin position="38"/>
        <end position="56"/>
    </location>
</feature>
<proteinExistence type="predicted"/>
<evidence type="ECO:0000256" key="1">
    <source>
        <dbReference type="SAM" id="MobiDB-lite"/>
    </source>
</evidence>
<evidence type="ECO:0000313" key="4">
    <source>
        <dbReference type="Proteomes" id="UP000250140"/>
    </source>
</evidence>
<organism evidence="3 4">
    <name type="scientific">Glonium stellatum</name>
    <dbReference type="NCBI Taxonomy" id="574774"/>
    <lineage>
        <taxon>Eukaryota</taxon>
        <taxon>Fungi</taxon>
        <taxon>Dikarya</taxon>
        <taxon>Ascomycota</taxon>
        <taxon>Pezizomycotina</taxon>
        <taxon>Dothideomycetes</taxon>
        <taxon>Pleosporomycetidae</taxon>
        <taxon>Gloniales</taxon>
        <taxon>Gloniaceae</taxon>
        <taxon>Glonium</taxon>
    </lineage>
</organism>
<name>A0A8E2EYQ2_9PEZI</name>
<dbReference type="Proteomes" id="UP000250140">
    <property type="component" value="Unassembled WGS sequence"/>
</dbReference>